<dbReference type="Gene3D" id="3.40.50.2300">
    <property type="match status" value="1"/>
</dbReference>
<gene>
    <name evidence="6" type="ORF">EP073_11850</name>
</gene>
<dbReference type="PROSITE" id="PS50894">
    <property type="entry name" value="HPT"/>
    <property type="match status" value="1"/>
</dbReference>
<dbReference type="Gene3D" id="1.20.120.160">
    <property type="entry name" value="HPT domain"/>
    <property type="match status" value="1"/>
</dbReference>
<evidence type="ECO:0000256" key="1">
    <source>
        <dbReference type="ARBA" id="ARBA00022553"/>
    </source>
</evidence>
<name>A0A410K0W7_9BACT</name>
<dbReference type="SMART" id="SM00073">
    <property type="entry name" value="HPT"/>
    <property type="match status" value="1"/>
</dbReference>
<dbReference type="SUPFAM" id="SSF52172">
    <property type="entry name" value="CheY-like"/>
    <property type="match status" value="1"/>
</dbReference>
<dbReference type="PROSITE" id="PS50110">
    <property type="entry name" value="RESPONSE_REGULATORY"/>
    <property type="match status" value="1"/>
</dbReference>
<dbReference type="InterPro" id="IPR011006">
    <property type="entry name" value="CheY-like_superfamily"/>
</dbReference>
<dbReference type="EMBL" id="CP035108">
    <property type="protein sequence ID" value="QAR34070.1"/>
    <property type="molecule type" value="Genomic_DNA"/>
</dbReference>
<dbReference type="CDD" id="cd17546">
    <property type="entry name" value="REC_hyHK_CKI1_RcsC-like"/>
    <property type="match status" value="1"/>
</dbReference>
<dbReference type="SUPFAM" id="SSF47226">
    <property type="entry name" value="Histidine-containing phosphotransfer domain, HPT domain"/>
    <property type="match status" value="1"/>
</dbReference>
<organism evidence="6 7">
    <name type="scientific">Geovibrio thiophilus</name>
    <dbReference type="NCBI Taxonomy" id="139438"/>
    <lineage>
        <taxon>Bacteria</taxon>
        <taxon>Pseudomonadati</taxon>
        <taxon>Deferribacterota</taxon>
        <taxon>Deferribacteres</taxon>
        <taxon>Deferribacterales</taxon>
        <taxon>Geovibrionaceae</taxon>
        <taxon>Geovibrio</taxon>
    </lineage>
</organism>
<protein>
    <submittedName>
        <fullName evidence="6">Response regulator</fullName>
    </submittedName>
</protein>
<feature type="domain" description="HPt" evidence="5">
    <location>
        <begin position="159"/>
        <end position="253"/>
    </location>
</feature>
<dbReference type="Proteomes" id="UP000287502">
    <property type="component" value="Chromosome"/>
</dbReference>
<dbReference type="GO" id="GO:0000160">
    <property type="term" value="P:phosphorelay signal transduction system"/>
    <property type="evidence" value="ECO:0007669"/>
    <property type="project" value="InterPro"/>
</dbReference>
<dbReference type="GO" id="GO:0005886">
    <property type="term" value="C:plasma membrane"/>
    <property type="evidence" value="ECO:0007669"/>
    <property type="project" value="UniProtKB-SubCell"/>
</dbReference>
<dbReference type="AlphaFoldDB" id="A0A410K0W7"/>
<keyword evidence="1 3" id="KW-0597">Phosphoprotein</keyword>
<dbReference type="InterPro" id="IPR036641">
    <property type="entry name" value="HPT_dom_sf"/>
</dbReference>
<dbReference type="InterPro" id="IPR001789">
    <property type="entry name" value="Sig_transdc_resp-reg_receiver"/>
</dbReference>
<keyword evidence="7" id="KW-1185">Reference proteome</keyword>
<evidence type="ECO:0000313" key="7">
    <source>
        <dbReference type="Proteomes" id="UP000287502"/>
    </source>
</evidence>
<dbReference type="Pfam" id="PF00072">
    <property type="entry name" value="Response_reg"/>
    <property type="match status" value="1"/>
</dbReference>
<evidence type="ECO:0000259" key="5">
    <source>
        <dbReference type="PROSITE" id="PS50894"/>
    </source>
</evidence>
<dbReference type="OrthoDB" id="254537at2"/>
<evidence type="ECO:0000313" key="6">
    <source>
        <dbReference type="EMBL" id="QAR34070.1"/>
    </source>
</evidence>
<dbReference type="InterPro" id="IPR008207">
    <property type="entry name" value="Sig_transdc_His_kin_Hpt_dom"/>
</dbReference>
<reference evidence="6 7" key="1">
    <citation type="submission" date="2019-01" db="EMBL/GenBank/DDBJ databases">
        <title>Geovibrio thiophilus DSM 11263, complete genome.</title>
        <authorList>
            <person name="Spring S."/>
            <person name="Bunk B."/>
            <person name="Sproer C."/>
        </authorList>
    </citation>
    <scope>NUCLEOTIDE SEQUENCE [LARGE SCALE GENOMIC DNA]</scope>
    <source>
        <strain evidence="6 7">DSM 11263</strain>
    </source>
</reference>
<dbReference type="PANTHER" id="PTHR45339:SF3">
    <property type="entry name" value="HISTIDINE KINASE"/>
    <property type="match status" value="1"/>
</dbReference>
<dbReference type="PANTHER" id="PTHR45339">
    <property type="entry name" value="HYBRID SIGNAL TRANSDUCTION HISTIDINE KINASE J"/>
    <property type="match status" value="1"/>
</dbReference>
<feature type="modified residue" description="Phosphohistidine" evidence="2">
    <location>
        <position position="198"/>
    </location>
</feature>
<feature type="domain" description="Response regulatory" evidence="4">
    <location>
        <begin position="17"/>
        <end position="130"/>
    </location>
</feature>
<dbReference type="GO" id="GO:0005524">
    <property type="term" value="F:ATP binding"/>
    <property type="evidence" value="ECO:0007669"/>
    <property type="project" value="UniProtKB-KW"/>
</dbReference>
<dbReference type="SMART" id="SM00448">
    <property type="entry name" value="REC"/>
    <property type="match status" value="1"/>
</dbReference>
<sequence>MVLSNTFFLKRNLIMMRILLAEDNPVNQMITRKIVEKLGTKVDVANNGREAVDMVLKESYTLILMDVNMPVMNGADAAAEIRRLGFGMPIVALTADSENMTDELENCGMTDFISKPVNISKIEAIINGCRKPEKTSERRINTDSVEGCISYVFTQLGLERDIVTELLGEFVEDSKIHLEYLHEAVTEKDMPRASSEAHYIKGAARNMGLRNIAAAAEAIEKNARSNAVSDYELLYNDIKEKLTVFAAEFSRLS</sequence>
<dbReference type="GO" id="GO:0004672">
    <property type="term" value="F:protein kinase activity"/>
    <property type="evidence" value="ECO:0007669"/>
    <property type="project" value="UniProtKB-ARBA"/>
</dbReference>
<proteinExistence type="predicted"/>
<evidence type="ECO:0000256" key="2">
    <source>
        <dbReference type="PROSITE-ProRule" id="PRU00110"/>
    </source>
</evidence>
<evidence type="ECO:0000259" key="4">
    <source>
        <dbReference type="PROSITE" id="PS50110"/>
    </source>
</evidence>
<dbReference type="Pfam" id="PF01627">
    <property type="entry name" value="Hpt"/>
    <property type="match status" value="1"/>
</dbReference>
<evidence type="ECO:0000256" key="3">
    <source>
        <dbReference type="PROSITE-ProRule" id="PRU00169"/>
    </source>
</evidence>
<feature type="modified residue" description="4-aspartylphosphate" evidence="3">
    <location>
        <position position="66"/>
    </location>
</feature>
<dbReference type="KEGG" id="gtl:EP073_11850"/>
<accession>A0A410K0W7</accession>